<dbReference type="InterPro" id="IPR011083">
    <property type="entry name" value="Phage_tail_collar_dom"/>
</dbReference>
<dbReference type="SUPFAM" id="SSF88874">
    <property type="entry name" value="Receptor-binding domain of short tail fibre protein gp12"/>
    <property type="match status" value="1"/>
</dbReference>
<evidence type="ECO:0000313" key="3">
    <source>
        <dbReference type="EMBL" id="MBB6132744.1"/>
    </source>
</evidence>
<sequence length="177" mass="18425">MDPYIGEVRLFSGTYAPDGWADCNGQLVAIQQNSVLFSVIGTVYGGDGSTTFALPNLSGRVPMHQGDGPGLTPRPLGTQGGEAAVTLLAAQMPAHTHVPQALDNQGTLSDPTGAVWTKTPKAGRNPTDTRGFAPKPDVTMHPMALSAAGGGQAHNNMQPYLPVRCIIALVGVYPPRP</sequence>
<accession>A0A7W9U8N4</accession>
<name>A0A7W9U8N4_9BURK</name>
<dbReference type="EMBL" id="JACHBX010000001">
    <property type="protein sequence ID" value="MBB6132744.1"/>
    <property type="molecule type" value="Genomic_DNA"/>
</dbReference>
<dbReference type="InterPro" id="IPR037053">
    <property type="entry name" value="Phage_tail_collar_dom_sf"/>
</dbReference>
<protein>
    <submittedName>
        <fullName evidence="3">Microcystin-dependent protein</fullName>
    </submittedName>
</protein>
<dbReference type="RefSeq" id="WP_183551379.1">
    <property type="nucleotide sequence ID" value="NZ_JACHBX010000001.1"/>
</dbReference>
<evidence type="ECO:0000313" key="4">
    <source>
        <dbReference type="Proteomes" id="UP000540787"/>
    </source>
</evidence>
<dbReference type="Gene3D" id="3.90.1340.10">
    <property type="entry name" value="Phage tail collar domain"/>
    <property type="match status" value="1"/>
</dbReference>
<feature type="region of interest" description="Disordered" evidence="1">
    <location>
        <begin position="116"/>
        <end position="137"/>
    </location>
</feature>
<feature type="domain" description="Phage tail collar" evidence="2">
    <location>
        <begin position="6"/>
        <end position="62"/>
    </location>
</feature>
<evidence type="ECO:0000256" key="1">
    <source>
        <dbReference type="SAM" id="MobiDB-lite"/>
    </source>
</evidence>
<organism evidence="3 4">
    <name type="scientific">Massilia aurea</name>
    <dbReference type="NCBI Taxonomy" id="373040"/>
    <lineage>
        <taxon>Bacteria</taxon>
        <taxon>Pseudomonadati</taxon>
        <taxon>Pseudomonadota</taxon>
        <taxon>Betaproteobacteria</taxon>
        <taxon>Burkholderiales</taxon>
        <taxon>Oxalobacteraceae</taxon>
        <taxon>Telluria group</taxon>
        <taxon>Massilia</taxon>
    </lineage>
</organism>
<dbReference type="Pfam" id="PF07484">
    <property type="entry name" value="Collar"/>
    <property type="match status" value="1"/>
</dbReference>
<comment type="caution">
    <text evidence="3">The sequence shown here is derived from an EMBL/GenBank/DDBJ whole genome shotgun (WGS) entry which is preliminary data.</text>
</comment>
<evidence type="ECO:0000259" key="2">
    <source>
        <dbReference type="Pfam" id="PF07484"/>
    </source>
</evidence>
<reference evidence="3 4" key="1">
    <citation type="submission" date="2020-08" db="EMBL/GenBank/DDBJ databases">
        <title>The Agave Microbiome: Exploring the role of microbial communities in plant adaptations to desert environments.</title>
        <authorList>
            <person name="Partida-Martinez L.P."/>
        </authorList>
    </citation>
    <scope>NUCLEOTIDE SEQUENCE [LARGE SCALE GENOMIC DNA]</scope>
    <source>
        <strain evidence="3 4">AT3.2</strain>
    </source>
</reference>
<keyword evidence="4" id="KW-1185">Reference proteome</keyword>
<gene>
    <name evidence="3" type="ORF">HD842_000855</name>
</gene>
<dbReference type="AlphaFoldDB" id="A0A7W9U8N4"/>
<proteinExistence type="predicted"/>
<dbReference type="Proteomes" id="UP000540787">
    <property type="component" value="Unassembled WGS sequence"/>
</dbReference>